<dbReference type="AlphaFoldDB" id="A0A314L513"/>
<reference evidence="1" key="1">
    <citation type="submission" date="2016-11" db="EMBL/GenBank/DDBJ databases">
        <title>The genome of Nicotiana attenuata.</title>
        <authorList>
            <person name="Xu S."/>
            <person name="Brockmoeller T."/>
            <person name="Gaquerel E."/>
            <person name="Navarro A."/>
            <person name="Kuhl H."/>
            <person name="Gase K."/>
            <person name="Ling Z."/>
            <person name="Zhou W."/>
            <person name="Kreitzer C."/>
            <person name="Stanke M."/>
            <person name="Tang H."/>
            <person name="Lyons E."/>
            <person name="Pandey P."/>
            <person name="Pandey S.P."/>
            <person name="Timmermann B."/>
            <person name="Baldwin I.T."/>
        </authorList>
    </citation>
    <scope>NUCLEOTIDE SEQUENCE [LARGE SCALE GENOMIC DNA]</scope>
    <source>
        <strain evidence="1">UT</strain>
    </source>
</reference>
<dbReference type="EMBL" id="MJEQ01000414">
    <property type="protein sequence ID" value="OIT36585.1"/>
    <property type="molecule type" value="Genomic_DNA"/>
</dbReference>
<dbReference type="Proteomes" id="UP000187609">
    <property type="component" value="Unassembled WGS sequence"/>
</dbReference>
<keyword evidence="2" id="KW-1185">Reference proteome</keyword>
<evidence type="ECO:0000313" key="2">
    <source>
        <dbReference type="Proteomes" id="UP000187609"/>
    </source>
</evidence>
<name>A0A314L513_NICAT</name>
<sequence>MLFAQKMREEEEGQVRPFERESNAISFWSVLFGKNFFSFFLGCSSVLNNEEEEEAGRVMSLMLWGAHLC</sequence>
<accession>A0A314L513</accession>
<evidence type="ECO:0000313" key="1">
    <source>
        <dbReference type="EMBL" id="OIT36585.1"/>
    </source>
</evidence>
<comment type="caution">
    <text evidence="1">The sequence shown here is derived from an EMBL/GenBank/DDBJ whole genome shotgun (WGS) entry which is preliminary data.</text>
</comment>
<organism evidence="1 2">
    <name type="scientific">Nicotiana attenuata</name>
    <name type="common">Coyote tobacco</name>
    <dbReference type="NCBI Taxonomy" id="49451"/>
    <lineage>
        <taxon>Eukaryota</taxon>
        <taxon>Viridiplantae</taxon>
        <taxon>Streptophyta</taxon>
        <taxon>Embryophyta</taxon>
        <taxon>Tracheophyta</taxon>
        <taxon>Spermatophyta</taxon>
        <taxon>Magnoliopsida</taxon>
        <taxon>eudicotyledons</taxon>
        <taxon>Gunneridae</taxon>
        <taxon>Pentapetalae</taxon>
        <taxon>asterids</taxon>
        <taxon>lamiids</taxon>
        <taxon>Solanales</taxon>
        <taxon>Solanaceae</taxon>
        <taxon>Nicotianoideae</taxon>
        <taxon>Nicotianeae</taxon>
        <taxon>Nicotiana</taxon>
    </lineage>
</organism>
<gene>
    <name evidence="1" type="ORF">A4A49_01669</name>
</gene>
<dbReference type="Gramene" id="OIT36585">
    <property type="protein sequence ID" value="OIT36585"/>
    <property type="gene ID" value="A4A49_01669"/>
</dbReference>
<proteinExistence type="predicted"/>
<protein>
    <submittedName>
        <fullName evidence="1">Uncharacterized protein</fullName>
    </submittedName>
</protein>